<protein>
    <recommendedName>
        <fullName evidence="1">DUF2281 domain-containing protein</fullName>
    </recommendedName>
</protein>
<comment type="caution">
    <text evidence="3">The sequence shown here is derived from an EMBL/GenBank/DDBJ whole genome shotgun (WGS) entry which is preliminary data.</text>
</comment>
<evidence type="ECO:0000313" key="5">
    <source>
        <dbReference type="Proteomes" id="UP000057043"/>
    </source>
</evidence>
<evidence type="ECO:0000313" key="2">
    <source>
        <dbReference type="EMBL" id="KUK44602.1"/>
    </source>
</evidence>
<reference evidence="4 5" key="2">
    <citation type="journal article" date="2015" name="MBio">
        <title>Genome-Resolved Metagenomic Analysis Reveals Roles for Candidate Phyla and Other Microbial Community Members in Biogeochemical Transformations in Oil Reservoirs.</title>
        <authorList>
            <person name="Hu P."/>
            <person name="Tom L."/>
            <person name="Singh A."/>
            <person name="Thomas B.C."/>
            <person name="Baker B.J."/>
            <person name="Piceno Y.M."/>
            <person name="Andersen G.L."/>
            <person name="Banfield J.F."/>
        </authorList>
    </citation>
    <scope>NUCLEOTIDE SEQUENCE [LARGE SCALE GENOMIC DNA]</scope>
    <source>
        <strain evidence="2">57_489</strain>
    </source>
</reference>
<evidence type="ECO:0000313" key="3">
    <source>
        <dbReference type="EMBL" id="KUK95550.1"/>
    </source>
</evidence>
<dbReference type="InterPro" id="IPR018739">
    <property type="entry name" value="DUF2281"/>
</dbReference>
<dbReference type="Pfam" id="PF10047">
    <property type="entry name" value="DUF2281"/>
    <property type="match status" value="1"/>
</dbReference>
<organism evidence="3 4">
    <name type="scientific">Methanothrix harundinacea</name>
    <dbReference type="NCBI Taxonomy" id="301375"/>
    <lineage>
        <taxon>Archaea</taxon>
        <taxon>Methanobacteriati</taxon>
        <taxon>Methanobacteriota</taxon>
        <taxon>Stenosarchaea group</taxon>
        <taxon>Methanomicrobia</taxon>
        <taxon>Methanotrichales</taxon>
        <taxon>Methanotrichaceae</taxon>
        <taxon>Methanothrix</taxon>
    </lineage>
</organism>
<dbReference type="EMBL" id="LGFT01000021">
    <property type="protein sequence ID" value="KUK44602.1"/>
    <property type="molecule type" value="Genomic_DNA"/>
</dbReference>
<proteinExistence type="predicted"/>
<feature type="domain" description="DUF2281" evidence="1">
    <location>
        <begin position="7"/>
        <end position="41"/>
    </location>
</feature>
<reference evidence="3" key="1">
    <citation type="journal article" date="2015" name="MBio">
        <title>Genome-resolved metagenomic analysis reveals roles for candidate phyla and other microbial community members in biogeochemical transformations in oil reservoirs.</title>
        <authorList>
            <person name="Hu P."/>
            <person name="Tom L."/>
            <person name="Singh A."/>
            <person name="Thomas B.C."/>
            <person name="Baker B.J."/>
            <person name="Piceno Y.M."/>
            <person name="Andersen G.L."/>
            <person name="Banfield J.F."/>
        </authorList>
    </citation>
    <scope>NUCLEOTIDE SEQUENCE [LARGE SCALE GENOMIC DNA]</scope>
    <source>
        <strain evidence="3">56_747</strain>
    </source>
</reference>
<sequence>MKTKELILQEIEVFPEPYLKEVLDFVRFLKDKSTKRGIEEAIMSEPILAEEWLAPEEDEAWEDL</sequence>
<gene>
    <name evidence="2" type="ORF">XD72_1054</name>
    <name evidence="3" type="ORF">XE07_1748</name>
</gene>
<accession>A0A101IIM2</accession>
<dbReference type="PATRIC" id="fig|301375.6.peg.952"/>
<dbReference type="Proteomes" id="UP000057043">
    <property type="component" value="Unassembled WGS sequence"/>
</dbReference>
<evidence type="ECO:0000313" key="4">
    <source>
        <dbReference type="Proteomes" id="UP000053961"/>
    </source>
</evidence>
<name>A0A101IIM2_9EURY</name>
<dbReference type="Proteomes" id="UP000053961">
    <property type="component" value="Unassembled WGS sequence"/>
</dbReference>
<dbReference type="EMBL" id="LGHB01000032">
    <property type="protein sequence ID" value="KUK95550.1"/>
    <property type="molecule type" value="Genomic_DNA"/>
</dbReference>
<dbReference type="AlphaFoldDB" id="A0A101IIM2"/>
<evidence type="ECO:0000259" key="1">
    <source>
        <dbReference type="Pfam" id="PF10047"/>
    </source>
</evidence>